<evidence type="ECO:0000256" key="1">
    <source>
        <dbReference type="ARBA" id="ARBA00004123"/>
    </source>
</evidence>
<dbReference type="InterPro" id="IPR036617">
    <property type="entry name" value="BAF_sf"/>
</dbReference>
<reference evidence="5" key="2">
    <citation type="submission" date="2025-08" db="UniProtKB">
        <authorList>
            <consortium name="Ensembl"/>
        </authorList>
    </citation>
    <scope>IDENTIFICATION</scope>
</reference>
<evidence type="ECO:0000256" key="4">
    <source>
        <dbReference type="ARBA" id="ARBA00079764"/>
    </source>
</evidence>
<dbReference type="GO" id="GO:0003677">
    <property type="term" value="F:DNA binding"/>
    <property type="evidence" value="ECO:0007669"/>
    <property type="project" value="InterPro"/>
</dbReference>
<evidence type="ECO:0000313" key="5">
    <source>
        <dbReference type="Ensembl" id="ENSLCAP00010009143.1"/>
    </source>
</evidence>
<dbReference type="InterPro" id="IPR051387">
    <property type="entry name" value="BAF"/>
</dbReference>
<comment type="subcellular location">
    <subcellularLocation>
        <location evidence="1">Nucleus</location>
    </subcellularLocation>
</comment>
<dbReference type="PANTHER" id="PTHR47507:SF2">
    <property type="entry name" value="BARRIER-TO-AUTOINTEGRATION FACTOR-LIKE PROTEIN"/>
    <property type="match status" value="1"/>
</dbReference>
<dbReference type="STRING" id="8187.ENSLCAP00010009143"/>
<keyword evidence="2" id="KW-0539">Nucleus</keyword>
<dbReference type="GO" id="GO:0000793">
    <property type="term" value="C:condensed chromosome"/>
    <property type="evidence" value="ECO:0007669"/>
    <property type="project" value="TreeGrafter"/>
</dbReference>
<keyword evidence="6" id="KW-1185">Reference proteome</keyword>
<dbReference type="AlphaFoldDB" id="A0A4W6CEV0"/>
<dbReference type="InParanoid" id="A0A4W6CEV0"/>
<dbReference type="Pfam" id="PF02961">
    <property type="entry name" value="SAM_BAF"/>
    <property type="match status" value="1"/>
</dbReference>
<accession>A0A4W6CEV0</accession>
<dbReference type="Gene3D" id="1.10.150.40">
    <property type="entry name" value="Barrier-to-autointegration factor, BAF"/>
    <property type="match status" value="1"/>
</dbReference>
<sequence>YLYFYCSKVCVLKSPQSDSSSSQLIFDSLRLDVTLRASDNSIRISGFQNKTPPVKKVLVSLRVPREVRGVFDVSFCLSEPGSAFSRSRPAGRMSTTSQKHRDFVGEPMGDKSVTALSGIGEILGKKLEEQGFDKAYVVLGQFLLLKKDTEMFTEWLRDASGANSRQAGSCAQCLREWCDAFL</sequence>
<dbReference type="Ensembl" id="ENSLCAT00010009355.1">
    <property type="protein sequence ID" value="ENSLCAP00010009143.1"/>
    <property type="gene ID" value="ENSLCAG00010004386.1"/>
</dbReference>
<dbReference type="FunFam" id="1.10.150.40:FF:000002">
    <property type="entry name" value="Barrier to autointegration factor 2"/>
    <property type="match status" value="1"/>
</dbReference>
<reference evidence="6" key="1">
    <citation type="submission" date="2015-09" db="EMBL/GenBank/DDBJ databases">
        <authorList>
            <person name="Sai Rama Sridatta P."/>
        </authorList>
    </citation>
    <scope>NUCLEOTIDE SEQUENCE [LARGE SCALE GENOMIC DNA]</scope>
</reference>
<name>A0A4W6CEV0_LATCA</name>
<dbReference type="GeneTree" id="ENSGT00390000018613"/>
<evidence type="ECO:0000256" key="2">
    <source>
        <dbReference type="ARBA" id="ARBA00023242"/>
    </source>
</evidence>
<proteinExistence type="predicted"/>
<dbReference type="PANTHER" id="PTHR47507">
    <property type="entry name" value="BARRIER TO AUTOINTEGRATION FACTOR 2"/>
    <property type="match status" value="1"/>
</dbReference>
<evidence type="ECO:0000313" key="6">
    <source>
        <dbReference type="Proteomes" id="UP000314980"/>
    </source>
</evidence>
<dbReference type="GO" id="GO:0005634">
    <property type="term" value="C:nucleus"/>
    <property type="evidence" value="ECO:0007669"/>
    <property type="project" value="UniProtKB-SubCell"/>
</dbReference>
<dbReference type="SUPFAM" id="SSF47798">
    <property type="entry name" value="Barrier-to-autointegration factor, BAF"/>
    <property type="match status" value="1"/>
</dbReference>
<organism evidence="5 6">
    <name type="scientific">Lates calcarifer</name>
    <name type="common">Barramundi</name>
    <name type="synonym">Holocentrus calcarifer</name>
    <dbReference type="NCBI Taxonomy" id="8187"/>
    <lineage>
        <taxon>Eukaryota</taxon>
        <taxon>Metazoa</taxon>
        <taxon>Chordata</taxon>
        <taxon>Craniata</taxon>
        <taxon>Vertebrata</taxon>
        <taxon>Euteleostomi</taxon>
        <taxon>Actinopterygii</taxon>
        <taxon>Neopterygii</taxon>
        <taxon>Teleostei</taxon>
        <taxon>Neoteleostei</taxon>
        <taxon>Acanthomorphata</taxon>
        <taxon>Carangaria</taxon>
        <taxon>Carangaria incertae sedis</taxon>
        <taxon>Centropomidae</taxon>
        <taxon>Lates</taxon>
    </lineage>
</organism>
<dbReference type="GO" id="GO:0051276">
    <property type="term" value="P:chromosome organization"/>
    <property type="evidence" value="ECO:0007669"/>
    <property type="project" value="TreeGrafter"/>
</dbReference>
<protein>
    <recommendedName>
        <fullName evidence="3">Barrier-to-autointegration factor-like protein</fullName>
    </recommendedName>
    <alternativeName>
        <fullName evidence="4">Barrier-to-autointegration factor 2</fullName>
    </alternativeName>
</protein>
<evidence type="ECO:0000256" key="3">
    <source>
        <dbReference type="ARBA" id="ARBA00074730"/>
    </source>
</evidence>
<dbReference type="InterPro" id="IPR004122">
    <property type="entry name" value="BAF_prot"/>
</dbReference>
<dbReference type="SMART" id="SM01023">
    <property type="entry name" value="BAF"/>
    <property type="match status" value="1"/>
</dbReference>
<dbReference type="Proteomes" id="UP000314980">
    <property type="component" value="Unassembled WGS sequence"/>
</dbReference>
<reference evidence="5" key="3">
    <citation type="submission" date="2025-09" db="UniProtKB">
        <authorList>
            <consortium name="Ensembl"/>
        </authorList>
    </citation>
    <scope>IDENTIFICATION</scope>
</reference>